<proteinExistence type="predicted"/>
<accession>A0A2P5BPH1</accession>
<sequence>INILSFKDIRVQSVYMVKSQDFLVHTIGFHKYQVIDGFVEFVVHMANKTYSCRKWELDLISYSHVCARINRSRILSVAMLISIFIDELAAQTNKVEERVDNKLVKEMNEKTKETKQEAS</sequence>
<keyword evidence="2" id="KW-1185">Reference proteome</keyword>
<organism evidence="1 2">
    <name type="scientific">Parasponia andersonii</name>
    <name type="common">Sponia andersonii</name>
    <dbReference type="NCBI Taxonomy" id="3476"/>
    <lineage>
        <taxon>Eukaryota</taxon>
        <taxon>Viridiplantae</taxon>
        <taxon>Streptophyta</taxon>
        <taxon>Embryophyta</taxon>
        <taxon>Tracheophyta</taxon>
        <taxon>Spermatophyta</taxon>
        <taxon>Magnoliopsida</taxon>
        <taxon>eudicotyledons</taxon>
        <taxon>Gunneridae</taxon>
        <taxon>Pentapetalae</taxon>
        <taxon>rosids</taxon>
        <taxon>fabids</taxon>
        <taxon>Rosales</taxon>
        <taxon>Cannabaceae</taxon>
        <taxon>Parasponia</taxon>
    </lineage>
</organism>
<reference evidence="2" key="1">
    <citation type="submission" date="2016-06" db="EMBL/GenBank/DDBJ databases">
        <title>Parallel loss of symbiosis genes in relatives of nitrogen-fixing non-legume Parasponia.</title>
        <authorList>
            <person name="Van Velzen R."/>
            <person name="Holmer R."/>
            <person name="Bu F."/>
            <person name="Rutten L."/>
            <person name="Van Zeijl A."/>
            <person name="Liu W."/>
            <person name="Santuari L."/>
            <person name="Cao Q."/>
            <person name="Sharma T."/>
            <person name="Shen D."/>
            <person name="Roswanjaya Y."/>
            <person name="Wardhani T."/>
            <person name="Kalhor M.S."/>
            <person name="Jansen J."/>
            <person name="Van den Hoogen J."/>
            <person name="Gungor B."/>
            <person name="Hartog M."/>
            <person name="Hontelez J."/>
            <person name="Verver J."/>
            <person name="Yang W.-C."/>
            <person name="Schijlen E."/>
            <person name="Repin R."/>
            <person name="Schilthuizen M."/>
            <person name="Schranz E."/>
            <person name="Heidstra R."/>
            <person name="Miyata K."/>
            <person name="Fedorova E."/>
            <person name="Kohlen W."/>
            <person name="Bisseling T."/>
            <person name="Smit S."/>
            <person name="Geurts R."/>
        </authorList>
    </citation>
    <scope>NUCLEOTIDE SEQUENCE [LARGE SCALE GENOMIC DNA]</scope>
    <source>
        <strain evidence="2">cv. WU1-14</strain>
    </source>
</reference>
<comment type="caution">
    <text evidence="1">The sequence shown here is derived from an EMBL/GenBank/DDBJ whole genome shotgun (WGS) entry which is preliminary data.</text>
</comment>
<gene>
    <name evidence="1" type="ORF">PanWU01x14_221670</name>
</gene>
<dbReference type="AlphaFoldDB" id="A0A2P5BPH1"/>
<dbReference type="OrthoDB" id="1700178at2759"/>
<dbReference type="EMBL" id="JXTB01000243">
    <property type="protein sequence ID" value="PON50634.1"/>
    <property type="molecule type" value="Genomic_DNA"/>
</dbReference>
<evidence type="ECO:0000313" key="1">
    <source>
        <dbReference type="EMBL" id="PON50634.1"/>
    </source>
</evidence>
<protein>
    <submittedName>
        <fullName evidence="1">Uncharacterized protein</fullName>
    </submittedName>
</protein>
<dbReference type="Proteomes" id="UP000237105">
    <property type="component" value="Unassembled WGS sequence"/>
</dbReference>
<evidence type="ECO:0000313" key="2">
    <source>
        <dbReference type="Proteomes" id="UP000237105"/>
    </source>
</evidence>
<feature type="non-terminal residue" evidence="1">
    <location>
        <position position="1"/>
    </location>
</feature>
<name>A0A2P5BPH1_PARAD</name>